<dbReference type="AlphaFoldDB" id="A0A1H6PAH3"/>
<evidence type="ECO:0000313" key="1">
    <source>
        <dbReference type="EMBL" id="SEI21720.1"/>
    </source>
</evidence>
<proteinExistence type="predicted"/>
<gene>
    <name evidence="1" type="ORF">SAMN05216581_4600</name>
</gene>
<dbReference type="RefSeq" id="WP_019362184.1">
    <property type="nucleotide sequence ID" value="NZ_LT629972.1"/>
</dbReference>
<reference evidence="1 2" key="1">
    <citation type="submission" date="2016-10" db="EMBL/GenBank/DDBJ databases">
        <authorList>
            <person name="de Groot N.N."/>
        </authorList>
    </citation>
    <scope>NUCLEOTIDE SEQUENCE [LARGE SCALE GENOMIC DNA]</scope>
    <source>
        <strain evidence="1 2">LMG 2158</strain>
    </source>
</reference>
<protein>
    <submittedName>
        <fullName evidence="1">Uncharacterized protein</fullName>
    </submittedName>
</protein>
<accession>A0A1H6PAH3</accession>
<sequence length="74" mass="8035">MSTALCGDSFDAEAEAQVQILTLDACSVSEVAILDYGEELLPDGIEVSILGIPAAFYEQLFPDHVIKYTHQFAN</sequence>
<evidence type="ECO:0000313" key="2">
    <source>
        <dbReference type="Proteomes" id="UP000182272"/>
    </source>
</evidence>
<dbReference type="OrthoDB" id="8079725at2"/>
<organism evidence="1 2">
    <name type="scientific">Pseudomonas asplenii</name>
    <dbReference type="NCBI Taxonomy" id="53407"/>
    <lineage>
        <taxon>Bacteria</taxon>
        <taxon>Pseudomonadati</taxon>
        <taxon>Pseudomonadota</taxon>
        <taxon>Gammaproteobacteria</taxon>
        <taxon>Pseudomonadales</taxon>
        <taxon>Pseudomonadaceae</taxon>
        <taxon>Pseudomonas</taxon>
    </lineage>
</organism>
<dbReference type="EMBL" id="LT629972">
    <property type="protein sequence ID" value="SEI21720.1"/>
    <property type="molecule type" value="Genomic_DNA"/>
</dbReference>
<name>A0A1H6PAH3_9PSED</name>
<dbReference type="Proteomes" id="UP000182272">
    <property type="component" value="Chromosome I"/>
</dbReference>